<reference evidence="4" key="2">
    <citation type="journal article" date="2023" name="Syst. Appl. Microbiol.">
        <title>Govania unica gen. nov., sp. nov., a rare biosphere bacterium that represents a novel family in the class Alphaproteobacteria.</title>
        <authorList>
            <person name="Vandamme P."/>
            <person name="Peeters C."/>
            <person name="Hettiarachchi A."/>
            <person name="Cnockaert M."/>
            <person name="Carlier A."/>
        </authorList>
    </citation>
    <scope>NUCLEOTIDE SEQUENCE</scope>
    <source>
        <strain evidence="4">LMG 31809</strain>
    </source>
</reference>
<dbReference type="Gene3D" id="3.40.190.10">
    <property type="entry name" value="Periplasmic binding protein-like II"/>
    <property type="match status" value="1"/>
</dbReference>
<proteinExistence type="inferred from homology"/>
<dbReference type="EMBL" id="JANWOI010000001">
    <property type="protein sequence ID" value="MDA5192913.1"/>
    <property type="molecule type" value="Genomic_DNA"/>
</dbReference>
<evidence type="ECO:0000313" key="5">
    <source>
        <dbReference type="Proteomes" id="UP001141619"/>
    </source>
</evidence>
<dbReference type="SUPFAM" id="SSF53850">
    <property type="entry name" value="Periplasmic binding protein-like II"/>
    <property type="match status" value="1"/>
</dbReference>
<dbReference type="Pfam" id="PF00496">
    <property type="entry name" value="SBP_bac_5"/>
    <property type="match status" value="1"/>
</dbReference>
<dbReference type="AlphaFoldDB" id="A0A9X3TW92"/>
<dbReference type="Gene3D" id="3.90.76.10">
    <property type="entry name" value="Dipeptide-binding Protein, Domain 1"/>
    <property type="match status" value="1"/>
</dbReference>
<dbReference type="GO" id="GO:0030288">
    <property type="term" value="C:outer membrane-bounded periplasmic space"/>
    <property type="evidence" value="ECO:0007669"/>
    <property type="project" value="UniProtKB-ARBA"/>
</dbReference>
<comment type="caution">
    <text evidence="4">The sequence shown here is derived from an EMBL/GenBank/DDBJ whole genome shotgun (WGS) entry which is preliminary data.</text>
</comment>
<evidence type="ECO:0000256" key="2">
    <source>
        <dbReference type="ARBA" id="ARBA00005695"/>
    </source>
</evidence>
<name>A0A9X3TW92_9PROT</name>
<comment type="similarity">
    <text evidence="2">Belongs to the bacterial solute-binding protein 5 family.</text>
</comment>
<comment type="subcellular location">
    <subcellularLocation>
        <location evidence="1">Periplasm</location>
    </subcellularLocation>
</comment>
<dbReference type="PANTHER" id="PTHR30290">
    <property type="entry name" value="PERIPLASMIC BINDING COMPONENT OF ABC TRANSPORTER"/>
    <property type="match status" value="1"/>
</dbReference>
<keyword evidence="5" id="KW-1185">Reference proteome</keyword>
<dbReference type="CDD" id="cd00995">
    <property type="entry name" value="PBP2_NikA_DppA_OppA_like"/>
    <property type="match status" value="1"/>
</dbReference>
<protein>
    <submittedName>
        <fullName evidence="4">ABC transporter substrate-binding protein</fullName>
    </submittedName>
</protein>
<evidence type="ECO:0000313" key="4">
    <source>
        <dbReference type="EMBL" id="MDA5192913.1"/>
    </source>
</evidence>
<feature type="domain" description="Solute-binding protein family 5" evidence="3">
    <location>
        <begin position="73"/>
        <end position="419"/>
    </location>
</feature>
<accession>A0A9X3TW92</accession>
<organism evidence="4 5">
    <name type="scientific">Govanella unica</name>
    <dbReference type="NCBI Taxonomy" id="2975056"/>
    <lineage>
        <taxon>Bacteria</taxon>
        <taxon>Pseudomonadati</taxon>
        <taxon>Pseudomonadota</taxon>
        <taxon>Alphaproteobacteria</taxon>
        <taxon>Emcibacterales</taxon>
        <taxon>Govanellaceae</taxon>
        <taxon>Govanella</taxon>
    </lineage>
</organism>
<dbReference type="GO" id="GO:0043190">
    <property type="term" value="C:ATP-binding cassette (ABC) transporter complex"/>
    <property type="evidence" value="ECO:0007669"/>
    <property type="project" value="InterPro"/>
</dbReference>
<dbReference type="GO" id="GO:0015833">
    <property type="term" value="P:peptide transport"/>
    <property type="evidence" value="ECO:0007669"/>
    <property type="project" value="TreeGrafter"/>
</dbReference>
<dbReference type="GO" id="GO:1904680">
    <property type="term" value="F:peptide transmembrane transporter activity"/>
    <property type="evidence" value="ECO:0007669"/>
    <property type="project" value="TreeGrafter"/>
</dbReference>
<gene>
    <name evidence="4" type="ORF">NYP16_02930</name>
</gene>
<dbReference type="InterPro" id="IPR000914">
    <property type="entry name" value="SBP_5_dom"/>
</dbReference>
<dbReference type="InterPro" id="IPR039424">
    <property type="entry name" value="SBP_5"/>
</dbReference>
<reference evidence="4" key="1">
    <citation type="submission" date="2022-08" db="EMBL/GenBank/DDBJ databases">
        <authorList>
            <person name="Vandamme P."/>
            <person name="Hettiarachchi A."/>
            <person name="Peeters C."/>
            <person name="Cnockaert M."/>
            <person name="Carlier A."/>
        </authorList>
    </citation>
    <scope>NUCLEOTIDE SEQUENCE</scope>
    <source>
        <strain evidence="4">LMG 31809</strain>
    </source>
</reference>
<dbReference type="PIRSF" id="PIRSF002741">
    <property type="entry name" value="MppA"/>
    <property type="match status" value="1"/>
</dbReference>
<evidence type="ECO:0000256" key="1">
    <source>
        <dbReference type="ARBA" id="ARBA00004418"/>
    </source>
</evidence>
<dbReference type="InterPro" id="IPR030678">
    <property type="entry name" value="Peptide/Ni-bd"/>
</dbReference>
<evidence type="ECO:0000259" key="3">
    <source>
        <dbReference type="Pfam" id="PF00496"/>
    </source>
</evidence>
<sequence length="511" mass="57201">MMRLRLPKKIARLGAGVALGILITLPAAAERIRVAVPSLPPSWGNPYMADGTPSSYMWMSMFDGLTRLSSEGEIIPALATSWEHFEPLRWRFTLRQDTRFSNGEPFNAEAVAATLRWLKSPEGRITVIGTRVKNFAKIEVENEHSIIITTTEPDSTLEKRMTAVPIVAPRAWATLGPNEFGRQPAGTGSFAISEWNEQTRRALLKANAYSWRKPKVDELEFIELAETASRVQALISGDADLAKSGVDEMDLLTARGIKSVIHPSMQVMAIAFRTERPEQNAPLKDKRVRQALNYAVNKQQLADILLRGYAKPAGQPASTTTYGYDPDVHPYPYDPAKARALLAEAGYPNGFAMTMEVVIDTLPADAQIFQAMAYDLRQVGVKATVRATPFPTFLRNYLSNIWTSDAFGLSWSAAPFNDAIRPMENFSCLKRNPFYCDKDMVPLLKAASEKPEPERSEILKKLAQEFHDRAPSLYLIEQVDFMAHRPELSNVRLANRVPEYDVITVDRSQRK</sequence>
<dbReference type="Proteomes" id="UP001141619">
    <property type="component" value="Unassembled WGS sequence"/>
</dbReference>
<dbReference type="RefSeq" id="WP_274942614.1">
    <property type="nucleotide sequence ID" value="NZ_JANWOI010000001.1"/>
</dbReference>
<dbReference type="Gene3D" id="3.10.105.10">
    <property type="entry name" value="Dipeptide-binding Protein, Domain 3"/>
    <property type="match status" value="1"/>
</dbReference>